<keyword evidence="2 11" id="KW-1003">Cell membrane</keyword>
<comment type="function">
    <text evidence="11">Fluoride-specific ion channel. Important for reducing fluoride concentration in the cell, thus reducing its toxicity.</text>
</comment>
<keyword evidence="5 11" id="KW-1133">Transmembrane helix</keyword>
<evidence type="ECO:0000256" key="4">
    <source>
        <dbReference type="ARBA" id="ARBA00022692"/>
    </source>
</evidence>
<evidence type="ECO:0000256" key="1">
    <source>
        <dbReference type="ARBA" id="ARBA00004651"/>
    </source>
</evidence>
<keyword evidence="13" id="KW-1185">Reference proteome</keyword>
<evidence type="ECO:0000313" key="12">
    <source>
        <dbReference type="EMBL" id="KAA9345988.1"/>
    </source>
</evidence>
<dbReference type="Pfam" id="PF02537">
    <property type="entry name" value="CRCB"/>
    <property type="match status" value="1"/>
</dbReference>
<accession>A0A5N1JAE8</accession>
<comment type="caution">
    <text evidence="12">The sequence shown here is derived from an EMBL/GenBank/DDBJ whole genome shotgun (WGS) entry which is preliminary data.</text>
</comment>
<feature type="transmembrane region" description="Helical" evidence="11">
    <location>
        <begin position="34"/>
        <end position="55"/>
    </location>
</feature>
<dbReference type="GO" id="GO:0062054">
    <property type="term" value="F:fluoride channel activity"/>
    <property type="evidence" value="ECO:0007669"/>
    <property type="project" value="UniProtKB-UniRule"/>
</dbReference>
<keyword evidence="3" id="KW-0997">Cell inner membrane</keyword>
<evidence type="ECO:0000256" key="11">
    <source>
        <dbReference type="HAMAP-Rule" id="MF_00454"/>
    </source>
</evidence>
<name>A0A5N1JAE8_9BACT</name>
<dbReference type="AlphaFoldDB" id="A0A5N1JAE8"/>
<dbReference type="EMBL" id="VTWT01000001">
    <property type="protein sequence ID" value="KAA9345988.1"/>
    <property type="molecule type" value="Genomic_DNA"/>
</dbReference>
<evidence type="ECO:0000313" key="13">
    <source>
        <dbReference type="Proteomes" id="UP000326570"/>
    </source>
</evidence>
<feature type="binding site" evidence="11">
    <location>
        <position position="78"/>
    </location>
    <ligand>
        <name>Na(+)</name>
        <dbReference type="ChEBI" id="CHEBI:29101"/>
        <note>structural</note>
    </ligand>
</feature>
<dbReference type="InterPro" id="IPR003691">
    <property type="entry name" value="FluC"/>
</dbReference>
<dbReference type="PANTHER" id="PTHR28259">
    <property type="entry name" value="FLUORIDE EXPORT PROTEIN 1-RELATED"/>
    <property type="match status" value="1"/>
</dbReference>
<comment type="similarity">
    <text evidence="9 11">Belongs to the fluoride channel Fluc/FEX (TC 1.A.43) family.</text>
</comment>
<dbReference type="GO" id="GO:0046872">
    <property type="term" value="F:metal ion binding"/>
    <property type="evidence" value="ECO:0007669"/>
    <property type="project" value="UniProtKB-KW"/>
</dbReference>
<dbReference type="GO" id="GO:0140114">
    <property type="term" value="P:cellular detoxification of fluoride"/>
    <property type="evidence" value="ECO:0007669"/>
    <property type="project" value="UniProtKB-UniRule"/>
</dbReference>
<dbReference type="RefSeq" id="WP_150902131.1">
    <property type="nucleotide sequence ID" value="NZ_VTWT01000001.1"/>
</dbReference>
<proteinExistence type="inferred from homology"/>
<evidence type="ECO:0000256" key="7">
    <source>
        <dbReference type="ARBA" id="ARBA00023136"/>
    </source>
</evidence>
<evidence type="ECO:0000256" key="5">
    <source>
        <dbReference type="ARBA" id="ARBA00022989"/>
    </source>
</evidence>
<keyword evidence="8 11" id="KW-0407">Ion channel</keyword>
<dbReference type="PANTHER" id="PTHR28259:SF1">
    <property type="entry name" value="FLUORIDE EXPORT PROTEIN 1-RELATED"/>
    <property type="match status" value="1"/>
</dbReference>
<organism evidence="12 13">
    <name type="scientific">Adhaeribacter soli</name>
    <dbReference type="NCBI Taxonomy" id="2607655"/>
    <lineage>
        <taxon>Bacteria</taxon>
        <taxon>Pseudomonadati</taxon>
        <taxon>Bacteroidota</taxon>
        <taxon>Cytophagia</taxon>
        <taxon>Cytophagales</taxon>
        <taxon>Hymenobacteraceae</taxon>
        <taxon>Adhaeribacter</taxon>
    </lineage>
</organism>
<evidence type="ECO:0000256" key="9">
    <source>
        <dbReference type="ARBA" id="ARBA00035120"/>
    </source>
</evidence>
<keyword evidence="6 11" id="KW-0406">Ion transport</keyword>
<protein>
    <recommendedName>
        <fullName evidence="11">Fluoride-specific ion channel FluC</fullName>
    </recommendedName>
</protein>
<feature type="binding site" evidence="11">
    <location>
        <position position="75"/>
    </location>
    <ligand>
        <name>Na(+)</name>
        <dbReference type="ChEBI" id="CHEBI:29101"/>
        <note>structural</note>
    </ligand>
</feature>
<dbReference type="HAMAP" id="MF_00454">
    <property type="entry name" value="FluC"/>
    <property type="match status" value="1"/>
</dbReference>
<keyword evidence="11" id="KW-0915">Sodium</keyword>
<evidence type="ECO:0000256" key="2">
    <source>
        <dbReference type="ARBA" id="ARBA00022475"/>
    </source>
</evidence>
<keyword evidence="11" id="KW-0479">Metal-binding</keyword>
<evidence type="ECO:0000256" key="6">
    <source>
        <dbReference type="ARBA" id="ARBA00023065"/>
    </source>
</evidence>
<gene>
    <name evidence="11 12" type="primary">crcB</name>
    <name evidence="11" type="synonym">fluC</name>
    <name evidence="12" type="ORF">F0P94_02600</name>
</gene>
<keyword evidence="7 11" id="KW-0472">Membrane</keyword>
<reference evidence="12 13" key="1">
    <citation type="submission" date="2019-09" db="EMBL/GenBank/DDBJ databases">
        <title>Genome sequence of Adhaeribacter sp. M2.</title>
        <authorList>
            <person name="Srinivasan S."/>
        </authorList>
    </citation>
    <scope>NUCLEOTIDE SEQUENCE [LARGE SCALE GENOMIC DNA]</scope>
    <source>
        <strain evidence="12 13">M2</strain>
    </source>
</reference>
<dbReference type="GO" id="GO:0005886">
    <property type="term" value="C:plasma membrane"/>
    <property type="evidence" value="ECO:0007669"/>
    <property type="project" value="UniProtKB-SubCell"/>
</dbReference>
<keyword evidence="11" id="KW-0813">Transport</keyword>
<feature type="transmembrane region" description="Helical" evidence="11">
    <location>
        <begin position="67"/>
        <end position="85"/>
    </location>
</feature>
<comment type="activity regulation">
    <text evidence="11">Na(+) is not transported, but it plays an essential structural role and its presence is essential for fluoride channel function.</text>
</comment>
<evidence type="ECO:0000256" key="10">
    <source>
        <dbReference type="ARBA" id="ARBA00035585"/>
    </source>
</evidence>
<evidence type="ECO:0000256" key="8">
    <source>
        <dbReference type="ARBA" id="ARBA00023303"/>
    </source>
</evidence>
<sequence length="125" mass="13696">MKELFLIFVGGGLGSVVRYILGRWLNAGHQYAFPVGTFTVNVLACLILGLVIGMAEQKLQISPLTRLFWAVGFCGGFSTFSTFSYENLLMLQTNQNSLLLGYILLSLVLCVSATFGGQLLATRFF</sequence>
<feature type="transmembrane region" description="Helical" evidence="11">
    <location>
        <begin position="97"/>
        <end position="121"/>
    </location>
</feature>
<dbReference type="Proteomes" id="UP000326570">
    <property type="component" value="Unassembled WGS sequence"/>
</dbReference>
<comment type="catalytic activity">
    <reaction evidence="10">
        <text>fluoride(in) = fluoride(out)</text>
        <dbReference type="Rhea" id="RHEA:76159"/>
        <dbReference type="ChEBI" id="CHEBI:17051"/>
    </reaction>
    <physiologicalReaction direction="left-to-right" evidence="10">
        <dbReference type="Rhea" id="RHEA:76160"/>
    </physiologicalReaction>
</comment>
<evidence type="ECO:0000256" key="3">
    <source>
        <dbReference type="ARBA" id="ARBA00022519"/>
    </source>
</evidence>
<dbReference type="NCBIfam" id="TIGR00494">
    <property type="entry name" value="crcB"/>
    <property type="match status" value="1"/>
</dbReference>
<keyword evidence="4 11" id="KW-0812">Transmembrane</keyword>
<comment type="subcellular location">
    <subcellularLocation>
        <location evidence="1 11">Cell membrane</location>
        <topology evidence="1 11">Multi-pass membrane protein</topology>
    </subcellularLocation>
</comment>